<organism evidence="1 2">
    <name type="scientific">Vicia faba</name>
    <name type="common">Broad bean</name>
    <name type="synonym">Faba vulgaris</name>
    <dbReference type="NCBI Taxonomy" id="3906"/>
    <lineage>
        <taxon>Eukaryota</taxon>
        <taxon>Viridiplantae</taxon>
        <taxon>Streptophyta</taxon>
        <taxon>Embryophyta</taxon>
        <taxon>Tracheophyta</taxon>
        <taxon>Spermatophyta</taxon>
        <taxon>Magnoliopsida</taxon>
        <taxon>eudicotyledons</taxon>
        <taxon>Gunneridae</taxon>
        <taxon>Pentapetalae</taxon>
        <taxon>rosids</taxon>
        <taxon>fabids</taxon>
        <taxon>Fabales</taxon>
        <taxon>Fabaceae</taxon>
        <taxon>Papilionoideae</taxon>
        <taxon>50 kb inversion clade</taxon>
        <taxon>NPAAA clade</taxon>
        <taxon>Hologalegina</taxon>
        <taxon>IRL clade</taxon>
        <taxon>Fabeae</taxon>
        <taxon>Vicia</taxon>
    </lineage>
</organism>
<gene>
    <name evidence="1" type="ORF">VFH_I039520</name>
</gene>
<evidence type="ECO:0000313" key="2">
    <source>
        <dbReference type="Proteomes" id="UP001157006"/>
    </source>
</evidence>
<dbReference type="EMBL" id="OX451735">
    <property type="protein sequence ID" value="CAI8592435.1"/>
    <property type="molecule type" value="Genomic_DNA"/>
</dbReference>
<accession>A0AAV0Z1R2</accession>
<name>A0AAV0Z1R2_VICFA</name>
<evidence type="ECO:0000313" key="1">
    <source>
        <dbReference type="EMBL" id="CAI8592435.1"/>
    </source>
</evidence>
<reference evidence="1 2" key="1">
    <citation type="submission" date="2023-01" db="EMBL/GenBank/DDBJ databases">
        <authorList>
            <person name="Kreplak J."/>
        </authorList>
    </citation>
    <scope>NUCLEOTIDE SEQUENCE [LARGE SCALE GENOMIC DNA]</scope>
</reference>
<sequence length="120" mass="13621">MEANCQPVRKGSSTLLTAHYLYLLSRNLNVHHMPLPLFFANINLRSLLQDKDTFLWFQQSFCGNEPSDTGLNNHVIAIQRVLPYGHVYEIQMGFLKLQQIAIILIALSPATTSGELLRCH</sequence>
<proteinExistence type="predicted"/>
<dbReference type="Proteomes" id="UP001157006">
    <property type="component" value="Chromosome 1S"/>
</dbReference>
<keyword evidence="2" id="KW-1185">Reference proteome</keyword>
<dbReference type="AlphaFoldDB" id="A0AAV0Z1R2"/>
<protein>
    <submittedName>
        <fullName evidence="1">Uncharacterized protein</fullName>
    </submittedName>
</protein>